<comment type="caution">
    <text evidence="2">The sequence shown here is derived from an EMBL/GenBank/DDBJ whole genome shotgun (WGS) entry which is preliminary data.</text>
</comment>
<sequence length="412" mass="48972">MPRVSLLEKAKHQLLSNEIVEGALTYLKATEGLLVRQLRRKDISEEDYKFRTNEITYFKNTIEQLNFKAKNLQNEINKLRKENKDLKKENKDLHEEMNNLSRNFGLIHLDENELLGRKKQEKINALHEIRKVFDLYKNKYKLDTIDAGPSKIVEIIEIEAGPSMIETKLEFEKFLIPEILSEIILSLSPSDISTLLRVSRSIKTLIEVHFEESQNFWRNYYFQFYKSLQRSEIKLLYNCKKCLHCKNELVDPVIIHELKIKICRQCIPFALIREFEETWLLNNQDLTSKEETIKETIIKEIHSENFSIKEEIIKAIHSVDFYQLQGFYLSFDLREDTERFMKEFNRIPIDKVKNWLKEKADIVNEYQKKILMVRNPLINDDNMEKILSNTSFSIPQEYTLSDNLDSIFSNFA</sequence>
<protein>
    <submittedName>
        <fullName evidence="2">12641_t:CDS:1</fullName>
    </submittedName>
</protein>
<organism evidence="2 3">
    <name type="scientific">Cetraspora pellucida</name>
    <dbReference type="NCBI Taxonomy" id="1433469"/>
    <lineage>
        <taxon>Eukaryota</taxon>
        <taxon>Fungi</taxon>
        <taxon>Fungi incertae sedis</taxon>
        <taxon>Mucoromycota</taxon>
        <taxon>Glomeromycotina</taxon>
        <taxon>Glomeromycetes</taxon>
        <taxon>Diversisporales</taxon>
        <taxon>Gigasporaceae</taxon>
        <taxon>Cetraspora</taxon>
    </lineage>
</organism>
<dbReference type="AlphaFoldDB" id="A0A9N9IKA9"/>
<keyword evidence="3" id="KW-1185">Reference proteome</keyword>
<keyword evidence="1" id="KW-0175">Coiled coil</keyword>
<reference evidence="2" key="1">
    <citation type="submission" date="2021-06" db="EMBL/GenBank/DDBJ databases">
        <authorList>
            <person name="Kallberg Y."/>
            <person name="Tangrot J."/>
            <person name="Rosling A."/>
        </authorList>
    </citation>
    <scope>NUCLEOTIDE SEQUENCE</scope>
    <source>
        <strain evidence="2">FL966</strain>
    </source>
</reference>
<name>A0A9N9IKA9_9GLOM</name>
<dbReference type="EMBL" id="CAJVQA010015913">
    <property type="protein sequence ID" value="CAG8739981.1"/>
    <property type="molecule type" value="Genomic_DNA"/>
</dbReference>
<dbReference type="Proteomes" id="UP000789759">
    <property type="component" value="Unassembled WGS sequence"/>
</dbReference>
<evidence type="ECO:0000256" key="1">
    <source>
        <dbReference type="SAM" id="Coils"/>
    </source>
</evidence>
<feature type="coiled-coil region" evidence="1">
    <location>
        <begin position="55"/>
        <end position="103"/>
    </location>
</feature>
<dbReference type="OrthoDB" id="2443326at2759"/>
<gene>
    <name evidence="2" type="ORF">CPELLU_LOCUS14028</name>
</gene>
<accession>A0A9N9IKA9</accession>
<evidence type="ECO:0000313" key="3">
    <source>
        <dbReference type="Proteomes" id="UP000789759"/>
    </source>
</evidence>
<proteinExistence type="predicted"/>
<evidence type="ECO:0000313" key="2">
    <source>
        <dbReference type="EMBL" id="CAG8739981.1"/>
    </source>
</evidence>